<feature type="domain" description="DUF2147" evidence="1">
    <location>
        <begin position="17"/>
        <end position="130"/>
    </location>
</feature>
<dbReference type="EMBL" id="JACYTQ010000007">
    <property type="protein sequence ID" value="MBD8490677.1"/>
    <property type="molecule type" value="Genomic_DNA"/>
</dbReference>
<reference evidence="2 3" key="1">
    <citation type="submission" date="2020-09" db="EMBL/GenBank/DDBJ databases">
        <title>Echinicola sp. CAU 1574 isolated from sand of Sido Beach.</title>
        <authorList>
            <person name="Kim W."/>
        </authorList>
    </citation>
    <scope>NUCLEOTIDE SEQUENCE [LARGE SCALE GENOMIC DNA]</scope>
    <source>
        <strain evidence="2 3">CAU 1574</strain>
    </source>
</reference>
<dbReference type="RefSeq" id="WP_192011545.1">
    <property type="nucleotide sequence ID" value="NZ_JACYTQ010000007.1"/>
</dbReference>
<dbReference type="Pfam" id="PF09917">
    <property type="entry name" value="DUF2147"/>
    <property type="match status" value="1"/>
</dbReference>
<dbReference type="Gene3D" id="2.40.128.520">
    <property type="match status" value="1"/>
</dbReference>
<dbReference type="Proteomes" id="UP000647133">
    <property type="component" value="Unassembled WGS sequence"/>
</dbReference>
<dbReference type="InterPro" id="IPR019223">
    <property type="entry name" value="DUF2147"/>
</dbReference>
<organism evidence="2 3">
    <name type="scientific">Echinicola arenosa</name>
    <dbReference type="NCBI Taxonomy" id="2774144"/>
    <lineage>
        <taxon>Bacteria</taxon>
        <taxon>Pseudomonadati</taxon>
        <taxon>Bacteroidota</taxon>
        <taxon>Cytophagia</taxon>
        <taxon>Cytophagales</taxon>
        <taxon>Cyclobacteriaceae</taxon>
        <taxon>Echinicola</taxon>
    </lineage>
</organism>
<name>A0ABR9APG0_9BACT</name>
<dbReference type="PANTHER" id="PTHR36919">
    <property type="entry name" value="BLR1215 PROTEIN"/>
    <property type="match status" value="1"/>
</dbReference>
<keyword evidence="3" id="KW-1185">Reference proteome</keyword>
<proteinExistence type="predicted"/>
<dbReference type="PANTHER" id="PTHR36919:SF2">
    <property type="entry name" value="BLL6627 PROTEIN"/>
    <property type="match status" value="1"/>
</dbReference>
<protein>
    <submittedName>
        <fullName evidence="2">DUF2147 domain-containing protein</fullName>
    </submittedName>
</protein>
<accession>A0ABR9APG0</accession>
<comment type="caution">
    <text evidence="2">The sequence shown here is derived from an EMBL/GenBank/DDBJ whole genome shotgun (WGS) entry which is preliminary data.</text>
</comment>
<gene>
    <name evidence="2" type="ORF">IFO69_18135</name>
</gene>
<evidence type="ECO:0000313" key="2">
    <source>
        <dbReference type="EMBL" id="MBD8490677.1"/>
    </source>
</evidence>
<sequence>MFFIWPMMAQDGEEILGEWVTSDGSAKLEIEKEEDGFFARVVWLANPNENGAPKLDHQNADRSLRRRPILGLKIIEDLHYKDGKWVNGELYDPESGETYSCQLKLDDKGVLEVRGYLGMPVFGRSVFWKRVN</sequence>
<evidence type="ECO:0000259" key="1">
    <source>
        <dbReference type="Pfam" id="PF09917"/>
    </source>
</evidence>
<evidence type="ECO:0000313" key="3">
    <source>
        <dbReference type="Proteomes" id="UP000647133"/>
    </source>
</evidence>